<sequence>MRIPRKYVITIALALAVIAGLFFFFMFSGIEAEDILSYTPQSLPLAALFFIAIYCLRSVVMVIPMLLLYVSAGIFFPVPWAIAVTYTGLFCEMTIGYCIGRKMGKDRVEALIRDQKKLKKFFNTMKDNGPVPCFVSRILPLAFDIISMFFGASGMPYVQFVLFSLLGVTPGMIPFVITGSSITDPLSKEFLIPLAVSVAVAGGSFLVLRLLQRDKTKTRSP</sequence>
<gene>
    <name evidence="8" type="ORF">JFL75_10765</name>
</gene>
<evidence type="ECO:0000256" key="5">
    <source>
        <dbReference type="ARBA" id="ARBA00023136"/>
    </source>
</evidence>
<dbReference type="InterPro" id="IPR015414">
    <property type="entry name" value="TMEM64"/>
</dbReference>
<feature type="transmembrane region" description="Helical" evidence="6">
    <location>
        <begin position="190"/>
        <end position="211"/>
    </location>
</feature>
<evidence type="ECO:0000256" key="4">
    <source>
        <dbReference type="ARBA" id="ARBA00022989"/>
    </source>
</evidence>
<evidence type="ECO:0000259" key="7">
    <source>
        <dbReference type="Pfam" id="PF09335"/>
    </source>
</evidence>
<keyword evidence="3 6" id="KW-0812">Transmembrane</keyword>
<feature type="transmembrane region" description="Helical" evidence="6">
    <location>
        <begin position="66"/>
        <end position="86"/>
    </location>
</feature>
<dbReference type="Pfam" id="PF09335">
    <property type="entry name" value="VTT_dom"/>
    <property type="match status" value="1"/>
</dbReference>
<evidence type="ECO:0000256" key="3">
    <source>
        <dbReference type="ARBA" id="ARBA00022692"/>
    </source>
</evidence>
<protein>
    <recommendedName>
        <fullName evidence="6">TVP38/TMEM64 family membrane protein</fullName>
    </recommendedName>
</protein>
<dbReference type="InterPro" id="IPR032816">
    <property type="entry name" value="VTT_dom"/>
</dbReference>
<comment type="similarity">
    <text evidence="6">Belongs to the TVP38/TMEM64 family.</text>
</comment>
<dbReference type="EMBL" id="CP067089">
    <property type="protein sequence ID" value="QQO07442.1"/>
    <property type="molecule type" value="Genomic_DNA"/>
</dbReference>
<feature type="transmembrane region" description="Helical" evidence="6">
    <location>
        <begin position="7"/>
        <end position="30"/>
    </location>
</feature>
<evidence type="ECO:0000313" key="9">
    <source>
        <dbReference type="Proteomes" id="UP000595917"/>
    </source>
</evidence>
<proteinExistence type="inferred from homology"/>
<dbReference type="PANTHER" id="PTHR12677">
    <property type="entry name" value="GOLGI APPARATUS MEMBRANE PROTEIN TVP38-RELATED"/>
    <property type="match status" value="1"/>
</dbReference>
<evidence type="ECO:0000256" key="6">
    <source>
        <dbReference type="RuleBase" id="RU366058"/>
    </source>
</evidence>
<keyword evidence="5 6" id="KW-0472">Membrane</keyword>
<keyword evidence="4 6" id="KW-1133">Transmembrane helix</keyword>
<evidence type="ECO:0000256" key="2">
    <source>
        <dbReference type="ARBA" id="ARBA00022475"/>
    </source>
</evidence>
<comment type="subcellular location">
    <subcellularLocation>
        <location evidence="1 6">Cell membrane</location>
        <topology evidence="1 6">Multi-pass membrane protein</topology>
    </subcellularLocation>
</comment>
<dbReference type="KEGG" id="bhc:JFL75_10765"/>
<keyword evidence="9" id="KW-1185">Reference proteome</keyword>
<name>A0A7T8B8J6_9SPIR</name>
<feature type="transmembrane region" description="Helical" evidence="6">
    <location>
        <begin position="129"/>
        <end position="150"/>
    </location>
</feature>
<reference evidence="8" key="1">
    <citation type="submission" date="2021-01" db="EMBL/GenBank/DDBJ databases">
        <title>Description of Breznakiella homolactica.</title>
        <authorList>
            <person name="Song Y."/>
            <person name="Brune A."/>
        </authorList>
    </citation>
    <scope>NUCLEOTIDE SEQUENCE</scope>
    <source>
        <strain evidence="8">RmG30</strain>
    </source>
</reference>
<feature type="domain" description="VTT" evidence="7">
    <location>
        <begin position="64"/>
        <end position="180"/>
    </location>
</feature>
<organism evidence="8 9">
    <name type="scientific">Breznakiella homolactica</name>
    <dbReference type="NCBI Taxonomy" id="2798577"/>
    <lineage>
        <taxon>Bacteria</taxon>
        <taxon>Pseudomonadati</taxon>
        <taxon>Spirochaetota</taxon>
        <taxon>Spirochaetia</taxon>
        <taxon>Spirochaetales</taxon>
        <taxon>Breznakiellaceae</taxon>
        <taxon>Breznakiella</taxon>
    </lineage>
</organism>
<evidence type="ECO:0000256" key="1">
    <source>
        <dbReference type="ARBA" id="ARBA00004651"/>
    </source>
</evidence>
<accession>A0A7T8B8J6</accession>
<dbReference type="Proteomes" id="UP000595917">
    <property type="component" value="Chromosome"/>
</dbReference>
<feature type="transmembrane region" description="Helical" evidence="6">
    <location>
        <begin position="42"/>
        <end position="59"/>
    </location>
</feature>
<keyword evidence="2 6" id="KW-1003">Cell membrane</keyword>
<feature type="transmembrane region" description="Helical" evidence="6">
    <location>
        <begin position="157"/>
        <end position="178"/>
    </location>
</feature>
<dbReference type="PANTHER" id="PTHR12677:SF59">
    <property type="entry name" value="GOLGI APPARATUS MEMBRANE PROTEIN TVP38-RELATED"/>
    <property type="match status" value="1"/>
</dbReference>
<dbReference type="AlphaFoldDB" id="A0A7T8B8J6"/>
<dbReference type="GO" id="GO:0005886">
    <property type="term" value="C:plasma membrane"/>
    <property type="evidence" value="ECO:0007669"/>
    <property type="project" value="UniProtKB-SubCell"/>
</dbReference>
<dbReference type="RefSeq" id="WP_215624747.1">
    <property type="nucleotide sequence ID" value="NZ_CP067089.2"/>
</dbReference>
<evidence type="ECO:0000313" key="8">
    <source>
        <dbReference type="EMBL" id="QQO07442.1"/>
    </source>
</evidence>